<dbReference type="InterPro" id="IPR051721">
    <property type="entry name" value="Biopterin_syn/organic_redct"/>
</dbReference>
<sequence length="226" mass="24822">MRSVIITGCTSGLGKAFHDRAITVESTGTQYVFIGRALERVTKSESHVYCEINLSQNSQVDWDSVYHSGLPETLTFISNAGVIQPLGPITHENNKLFREAINVNLTSPVELISSLILWAEKYNIAVKIINVSSGAALRPIAGWGAYCMAKSGFRMFLDVLSKENEHVSVTHFDPGVINTHMQQSIRATSSQNVPSVESFRELAKNGKLRSPEDVAIELAEICDLLS</sequence>
<comment type="caution">
    <text evidence="5">The sequence shown here is derived from an EMBL/GenBank/DDBJ whole genome shotgun (WGS) entry which is preliminary data.</text>
</comment>
<dbReference type="EMBL" id="JAJHVV010000004">
    <property type="protein sequence ID" value="MCK6263255.1"/>
    <property type="molecule type" value="Genomic_DNA"/>
</dbReference>
<gene>
    <name evidence="5" type="ORF">KP803_08190</name>
</gene>
<evidence type="ECO:0000256" key="4">
    <source>
        <dbReference type="ARBA" id="ARBA00023002"/>
    </source>
</evidence>
<protein>
    <submittedName>
        <fullName evidence="5">SDR family NAD(P)-dependent oxidoreductase</fullName>
    </submittedName>
</protein>
<dbReference type="AlphaFoldDB" id="A0A9X2BHQ3"/>
<keyword evidence="4" id="KW-0560">Oxidoreductase</keyword>
<dbReference type="SUPFAM" id="SSF51735">
    <property type="entry name" value="NAD(P)-binding Rossmann-fold domains"/>
    <property type="match status" value="1"/>
</dbReference>
<dbReference type="Proteomes" id="UP001139559">
    <property type="component" value="Unassembled WGS sequence"/>
</dbReference>
<keyword evidence="6" id="KW-1185">Reference proteome</keyword>
<evidence type="ECO:0000256" key="3">
    <source>
        <dbReference type="ARBA" id="ARBA00022857"/>
    </source>
</evidence>
<dbReference type="PRINTS" id="PR00081">
    <property type="entry name" value="GDHRDH"/>
</dbReference>
<dbReference type="InterPro" id="IPR036291">
    <property type="entry name" value="NAD(P)-bd_dom_sf"/>
</dbReference>
<dbReference type="PANTHER" id="PTHR44085:SF2">
    <property type="entry name" value="SEPIAPTERIN REDUCTASE"/>
    <property type="match status" value="1"/>
</dbReference>
<keyword evidence="2" id="KW-0963">Cytoplasm</keyword>
<organism evidence="5 6">
    <name type="scientific">Vibrio amylolyticus</name>
    <dbReference type="NCBI Taxonomy" id="2847292"/>
    <lineage>
        <taxon>Bacteria</taxon>
        <taxon>Pseudomonadati</taxon>
        <taxon>Pseudomonadota</taxon>
        <taxon>Gammaproteobacteria</taxon>
        <taxon>Vibrionales</taxon>
        <taxon>Vibrionaceae</taxon>
        <taxon>Vibrio</taxon>
    </lineage>
</organism>
<dbReference type="InterPro" id="IPR002347">
    <property type="entry name" value="SDR_fam"/>
</dbReference>
<dbReference type="GO" id="GO:0006729">
    <property type="term" value="P:tetrahydrobiopterin biosynthetic process"/>
    <property type="evidence" value="ECO:0007669"/>
    <property type="project" value="TreeGrafter"/>
</dbReference>
<evidence type="ECO:0000313" key="5">
    <source>
        <dbReference type="EMBL" id="MCK6263255.1"/>
    </source>
</evidence>
<dbReference type="GO" id="GO:0005737">
    <property type="term" value="C:cytoplasm"/>
    <property type="evidence" value="ECO:0007669"/>
    <property type="project" value="UniProtKB-SubCell"/>
</dbReference>
<comment type="subcellular location">
    <subcellularLocation>
        <location evidence="1">Cytoplasm</location>
    </subcellularLocation>
</comment>
<dbReference type="Gene3D" id="3.40.50.720">
    <property type="entry name" value="NAD(P)-binding Rossmann-like Domain"/>
    <property type="match status" value="1"/>
</dbReference>
<name>A0A9X2BHQ3_9VIBR</name>
<dbReference type="Pfam" id="PF00106">
    <property type="entry name" value="adh_short"/>
    <property type="match status" value="1"/>
</dbReference>
<dbReference type="GO" id="GO:0004757">
    <property type="term" value="F:sepiapterin reductase (NADP+) activity"/>
    <property type="evidence" value="ECO:0007669"/>
    <property type="project" value="TreeGrafter"/>
</dbReference>
<dbReference type="PANTHER" id="PTHR44085">
    <property type="entry name" value="SEPIAPTERIN REDUCTASE"/>
    <property type="match status" value="1"/>
</dbReference>
<accession>A0A9X2BHQ3</accession>
<keyword evidence="3" id="KW-0521">NADP</keyword>
<evidence type="ECO:0000256" key="1">
    <source>
        <dbReference type="ARBA" id="ARBA00004496"/>
    </source>
</evidence>
<dbReference type="RefSeq" id="WP_248008342.1">
    <property type="nucleotide sequence ID" value="NZ_JAJHVV010000004.1"/>
</dbReference>
<reference evidence="5" key="1">
    <citation type="submission" date="2021-11" db="EMBL/GenBank/DDBJ databases">
        <title>Vibrio ZSDE26 sp. nov. and Vibrio ZSDZ34 sp. nov., isolated from coastal seawater in Qingdao.</title>
        <authorList>
            <person name="Zhang P."/>
        </authorList>
    </citation>
    <scope>NUCLEOTIDE SEQUENCE</scope>
    <source>
        <strain evidence="5">ZSDE26</strain>
    </source>
</reference>
<proteinExistence type="predicted"/>
<evidence type="ECO:0000313" key="6">
    <source>
        <dbReference type="Proteomes" id="UP001139559"/>
    </source>
</evidence>
<evidence type="ECO:0000256" key="2">
    <source>
        <dbReference type="ARBA" id="ARBA00022490"/>
    </source>
</evidence>